<comment type="caution">
    <text evidence="3">The sequence shown here is derived from an EMBL/GenBank/DDBJ whole genome shotgun (WGS) entry which is preliminary data.</text>
</comment>
<reference evidence="3" key="1">
    <citation type="submission" date="2016-04" db="EMBL/GenBank/DDBJ databases">
        <authorList>
            <person name="Tabuchi Yagui T.R."/>
        </authorList>
    </citation>
    <scope>NUCLEOTIDE SEQUENCE [LARGE SCALE GENOMIC DNA]</scope>
    <source>
        <strain evidence="3">NIES-26</strain>
    </source>
</reference>
<feature type="region of interest" description="Disordered" evidence="1">
    <location>
        <begin position="810"/>
        <end position="858"/>
    </location>
</feature>
<gene>
    <name evidence="3" type="ORF">A6770_22040</name>
</gene>
<keyword evidence="2" id="KW-0812">Transmembrane</keyword>
<evidence type="ECO:0000256" key="1">
    <source>
        <dbReference type="SAM" id="MobiDB-lite"/>
    </source>
</evidence>
<proteinExistence type="predicted"/>
<dbReference type="AlphaFoldDB" id="A0A367QYW7"/>
<protein>
    <submittedName>
        <fullName evidence="3">Uncharacterized protein</fullName>
    </submittedName>
</protein>
<feature type="transmembrane region" description="Helical" evidence="2">
    <location>
        <begin position="380"/>
        <end position="402"/>
    </location>
</feature>
<keyword evidence="2" id="KW-0472">Membrane</keyword>
<feature type="compositionally biased region" description="Polar residues" evidence="1">
    <location>
        <begin position="810"/>
        <end position="820"/>
    </location>
</feature>
<dbReference type="EMBL" id="LXQD01000293">
    <property type="protein sequence ID" value="RCJ29416.1"/>
    <property type="molecule type" value="Genomic_DNA"/>
</dbReference>
<evidence type="ECO:0000313" key="4">
    <source>
        <dbReference type="Proteomes" id="UP000252107"/>
    </source>
</evidence>
<sequence>MQIVSNPLFIEDLAGNSNEIKRGSIGQRRIRVKNLGERIAEVDIWITATDNKSEPLLRWCTFSEQNPLKIDAKSFKEVTLNFQLPLSATPELYNYEILVEAATQYPGKIFRRPLQLRVLPSDQDAEWGNEPELTIIQPITNSANPLPLQAGEQLEVKIKVENRSKRVDRFYLSCPELAKEWYSVRYPEIGLDVPGLVKETDGLELNPGSTGEINLILHPPQYTPAGNYFPTIRLISSNKEDLVLLDVVYLKILCDDRLDIQMYPLSRKVPAETGGFEIEVTNRGNIQREFSVRAKDEDGLFNYLLQPKMVQILPGEKRIVALKVKPRKWWRRHWRGKGLPLTFAIELENIPVGEDSFIPALPKNLPQGNLVWQSHPWWKLWLLILLCLGTIGLLVFAIWWNFLREKTPPPPLPQVIKFETTANQYQEGKDNAIRLNWQILHFQQVEKLTVIRLERNVETDRKNYLFRDGITQDLQPSKNNTNGVCESKNTEINLSLAEKKTKNKKLNYSLFSILFPSTKNVNEKTVILNCKDIITNAQKAGNYTFKIEVYPKQNSEQVSSEQTTDTIPILPAKPLPPPKITDFSPTQPIYQESSTAKSNKNSTIIATNIPPIHLNWNIVNLNQIKELKIVGLGADGSVSSQLQSYLIINNQLPEKLKAFCTVISTNLKCRNVPTDVNQAGNYTFKMIVISQEGQVETEITKTTDIIKILPKPATPVSIVSFRINGEEVSQKPKHTFTISKTRSDADITVSWQVADGEDIKVEILPAPGVVGTKGSLAKYPLSKPPSSETITLKVTNKAGEQITQSVLIETVEPSQTQSSFGNNSGKTASSSNSSTKGSAIPSNSAEELTPVEFPPIGN</sequence>
<dbReference type="Proteomes" id="UP000252107">
    <property type="component" value="Unassembled WGS sequence"/>
</dbReference>
<keyword evidence="2" id="KW-1133">Transmembrane helix</keyword>
<keyword evidence="4" id="KW-1185">Reference proteome</keyword>
<feature type="compositionally biased region" description="Low complexity" evidence="1">
    <location>
        <begin position="821"/>
        <end position="839"/>
    </location>
</feature>
<accession>A0A367QYW7</accession>
<name>A0A367QYW7_9NOSO</name>
<organism evidence="3 4">
    <name type="scientific">Nostoc minutum NIES-26</name>
    <dbReference type="NCBI Taxonomy" id="1844469"/>
    <lineage>
        <taxon>Bacteria</taxon>
        <taxon>Bacillati</taxon>
        <taxon>Cyanobacteriota</taxon>
        <taxon>Cyanophyceae</taxon>
        <taxon>Nostocales</taxon>
        <taxon>Nostocaceae</taxon>
        <taxon>Nostoc</taxon>
    </lineage>
</organism>
<evidence type="ECO:0000256" key="2">
    <source>
        <dbReference type="SAM" id="Phobius"/>
    </source>
</evidence>
<evidence type="ECO:0000313" key="3">
    <source>
        <dbReference type="EMBL" id="RCJ29416.1"/>
    </source>
</evidence>